<dbReference type="KEGG" id="scoe:CP976_35750"/>
<evidence type="ECO:0000313" key="3">
    <source>
        <dbReference type="Proteomes" id="UP000326598"/>
    </source>
</evidence>
<feature type="domain" description="A-factor biosynthesis hotdog" evidence="1">
    <location>
        <begin position="24"/>
        <end position="67"/>
    </location>
</feature>
<dbReference type="Pfam" id="PF03756">
    <property type="entry name" value="AfsA"/>
    <property type="match status" value="2"/>
</dbReference>
<feature type="domain" description="A-factor biosynthesis hotdog" evidence="1">
    <location>
        <begin position="147"/>
        <end position="258"/>
    </location>
</feature>
<proteinExistence type="predicted"/>
<evidence type="ECO:0000259" key="1">
    <source>
        <dbReference type="Pfam" id="PF03756"/>
    </source>
</evidence>
<dbReference type="InterPro" id="IPR005509">
    <property type="entry name" value="AfsA_hotdog_dom"/>
</dbReference>
<organism evidence="2 3">
    <name type="scientific">Streptomyces coeruleorubidus</name>
    <dbReference type="NCBI Taxonomy" id="116188"/>
    <lineage>
        <taxon>Bacteria</taxon>
        <taxon>Bacillati</taxon>
        <taxon>Actinomycetota</taxon>
        <taxon>Actinomycetes</taxon>
        <taxon>Kitasatosporales</taxon>
        <taxon>Streptomycetaceae</taxon>
        <taxon>Streptomyces</taxon>
    </lineage>
</organism>
<protein>
    <recommendedName>
        <fullName evidence="1">A-factor biosynthesis hotdog domain-containing protein</fullName>
    </recommendedName>
</protein>
<dbReference type="Proteomes" id="UP000326598">
    <property type="component" value="Chromosome"/>
</dbReference>
<dbReference type="RefSeq" id="WP_150484036.1">
    <property type="nucleotide sequence ID" value="NZ_BMTB01000037.1"/>
</dbReference>
<dbReference type="AlphaFoldDB" id="A0A5J6IBE2"/>
<gene>
    <name evidence="2" type="ORF">CP976_35750</name>
</gene>
<name>A0A5J6IBE2_STRC4</name>
<sequence>MKLPGLTFTPAEEDPCDWLNAIRQRNDDGTLMADLRVDQTDPFFFDHPLDHVPGTLLVCAMVELARQRIRTPHDHRVKGAMTFRAIGELKPAPVLHVGPPQAGRRNMFVTQESSVVADGWFEFTSEAGPAWIRQESADERLPAQAALVHRTRPENVMIGEPSLTDRQLTGGVVSPPDGHALSGHRAGVRPIEAVIEAGRQLSTWLSHRFGGWPLDTQILWVGVTADLPVALPRSLPVSLRWKTAPISPNKAKFHFDVVADDARESVLGSLVYASKAVRPDVYARFRANRSAT</sequence>
<evidence type="ECO:0000313" key="2">
    <source>
        <dbReference type="EMBL" id="QEV28952.1"/>
    </source>
</evidence>
<accession>A0A5J6IBE2</accession>
<dbReference type="GeneID" id="91421396"/>
<dbReference type="EMBL" id="CP023694">
    <property type="protein sequence ID" value="QEV28952.1"/>
    <property type="molecule type" value="Genomic_DNA"/>
</dbReference>
<reference evidence="2 3" key="1">
    <citation type="submission" date="2017-09" db="EMBL/GenBank/DDBJ databases">
        <authorList>
            <person name="Lee N."/>
            <person name="Cho B.-K."/>
        </authorList>
    </citation>
    <scope>NUCLEOTIDE SEQUENCE [LARGE SCALE GENOMIC DNA]</scope>
    <source>
        <strain evidence="2 3">ATCC 13740</strain>
    </source>
</reference>